<evidence type="ECO:0000313" key="2">
    <source>
        <dbReference type="EMBL" id="KAI9276680.1"/>
    </source>
</evidence>
<keyword evidence="1" id="KW-1133">Transmembrane helix</keyword>
<evidence type="ECO:0008006" key="4">
    <source>
        <dbReference type="Google" id="ProtNLM"/>
    </source>
</evidence>
<dbReference type="CDD" id="cd22903">
    <property type="entry name" value="NI9M"/>
    <property type="match status" value="1"/>
</dbReference>
<proteinExistence type="predicted"/>
<organism evidence="2 3">
    <name type="scientific">Phascolomyces articulosus</name>
    <dbReference type="NCBI Taxonomy" id="60185"/>
    <lineage>
        <taxon>Eukaryota</taxon>
        <taxon>Fungi</taxon>
        <taxon>Fungi incertae sedis</taxon>
        <taxon>Mucoromycota</taxon>
        <taxon>Mucoromycotina</taxon>
        <taxon>Mucoromycetes</taxon>
        <taxon>Mucorales</taxon>
        <taxon>Lichtheimiaceae</taxon>
        <taxon>Phascolomyces</taxon>
    </lineage>
</organism>
<evidence type="ECO:0000313" key="3">
    <source>
        <dbReference type="Proteomes" id="UP001209540"/>
    </source>
</evidence>
<feature type="transmembrane region" description="Helical" evidence="1">
    <location>
        <begin position="14"/>
        <end position="33"/>
    </location>
</feature>
<comment type="caution">
    <text evidence="2">The sequence shown here is derived from an EMBL/GenBank/DDBJ whole genome shotgun (WGS) entry which is preliminary data.</text>
</comment>
<dbReference type="InterPro" id="IPR039961">
    <property type="entry name" value="Nuo9.5"/>
</dbReference>
<dbReference type="Proteomes" id="UP001209540">
    <property type="component" value="Unassembled WGS sequence"/>
</dbReference>
<reference evidence="2" key="2">
    <citation type="submission" date="2023-02" db="EMBL/GenBank/DDBJ databases">
        <authorList>
            <consortium name="DOE Joint Genome Institute"/>
            <person name="Mondo S.J."/>
            <person name="Chang Y."/>
            <person name="Wang Y."/>
            <person name="Ahrendt S."/>
            <person name="Andreopoulos W."/>
            <person name="Barry K."/>
            <person name="Beard J."/>
            <person name="Benny G.L."/>
            <person name="Blankenship S."/>
            <person name="Bonito G."/>
            <person name="Cuomo C."/>
            <person name="Desiro A."/>
            <person name="Gervers K.A."/>
            <person name="Hundley H."/>
            <person name="Kuo A."/>
            <person name="LaButti K."/>
            <person name="Lang B.F."/>
            <person name="Lipzen A."/>
            <person name="O'Donnell K."/>
            <person name="Pangilinan J."/>
            <person name="Reynolds N."/>
            <person name="Sandor L."/>
            <person name="Smith M.W."/>
            <person name="Tsang A."/>
            <person name="Grigoriev I.V."/>
            <person name="Stajich J.E."/>
            <person name="Spatafora J.W."/>
        </authorList>
    </citation>
    <scope>NUCLEOTIDE SEQUENCE</scope>
    <source>
        <strain evidence="2">RSA 2281</strain>
    </source>
</reference>
<keyword evidence="1" id="KW-0472">Membrane</keyword>
<name>A0AAD5KV42_9FUNG</name>
<gene>
    <name evidence="2" type="ORF">BDA99DRAFT_429699</name>
</gene>
<keyword evidence="1" id="KW-0812">Transmembrane</keyword>
<dbReference type="PANTHER" id="PTHR38488">
    <property type="entry name" value="OXIDOREDUCTASE 9.5 KDA SUBUNIT, PUTATIVE (AFU_ORTHOLOGUE AFUA_5G08980)-RELATED"/>
    <property type="match status" value="1"/>
</dbReference>
<dbReference type="PANTHER" id="PTHR38488:SF1">
    <property type="entry name" value="OXIDOREDUCTASE 9.5 KDA SUBUNIT, PUTATIVE (AFU_ORTHOLOGUE AFUA_5G08980)-RELATED"/>
    <property type="match status" value="1"/>
</dbReference>
<keyword evidence="3" id="KW-1185">Reference proteome</keyword>
<protein>
    <recommendedName>
        <fullName evidence="4">NADH-ubiquinone oxidoreductase 9.5 kDa subunit</fullName>
    </recommendedName>
</protein>
<evidence type="ECO:0000256" key="1">
    <source>
        <dbReference type="SAM" id="Phobius"/>
    </source>
</evidence>
<accession>A0AAD5KV42</accession>
<dbReference type="AlphaFoldDB" id="A0AAD5KV42"/>
<sequence>MAGALRRFAIERPVIFWSFAIGSIGPAMVWTVPSIRRNYFGFKGYPELPVTYPLPNRARNPPSGYED</sequence>
<dbReference type="EMBL" id="JAIXMP010000002">
    <property type="protein sequence ID" value="KAI9276680.1"/>
    <property type="molecule type" value="Genomic_DNA"/>
</dbReference>
<reference evidence="2" key="1">
    <citation type="journal article" date="2022" name="IScience">
        <title>Evolution of zygomycete secretomes and the origins of terrestrial fungal ecologies.</title>
        <authorList>
            <person name="Chang Y."/>
            <person name="Wang Y."/>
            <person name="Mondo S."/>
            <person name="Ahrendt S."/>
            <person name="Andreopoulos W."/>
            <person name="Barry K."/>
            <person name="Beard J."/>
            <person name="Benny G.L."/>
            <person name="Blankenship S."/>
            <person name="Bonito G."/>
            <person name="Cuomo C."/>
            <person name="Desiro A."/>
            <person name="Gervers K.A."/>
            <person name="Hundley H."/>
            <person name="Kuo A."/>
            <person name="LaButti K."/>
            <person name="Lang B.F."/>
            <person name="Lipzen A."/>
            <person name="O'Donnell K."/>
            <person name="Pangilinan J."/>
            <person name="Reynolds N."/>
            <person name="Sandor L."/>
            <person name="Smith M.E."/>
            <person name="Tsang A."/>
            <person name="Grigoriev I.V."/>
            <person name="Stajich J.E."/>
            <person name="Spatafora J.W."/>
        </authorList>
    </citation>
    <scope>NUCLEOTIDE SEQUENCE</scope>
    <source>
        <strain evidence="2">RSA 2281</strain>
    </source>
</reference>